<feature type="non-terminal residue" evidence="1">
    <location>
        <position position="1"/>
    </location>
</feature>
<proteinExistence type="predicted"/>
<organism evidence="1 2">
    <name type="scientific">Trifolium medium</name>
    <dbReference type="NCBI Taxonomy" id="97028"/>
    <lineage>
        <taxon>Eukaryota</taxon>
        <taxon>Viridiplantae</taxon>
        <taxon>Streptophyta</taxon>
        <taxon>Embryophyta</taxon>
        <taxon>Tracheophyta</taxon>
        <taxon>Spermatophyta</taxon>
        <taxon>Magnoliopsida</taxon>
        <taxon>eudicotyledons</taxon>
        <taxon>Gunneridae</taxon>
        <taxon>Pentapetalae</taxon>
        <taxon>rosids</taxon>
        <taxon>fabids</taxon>
        <taxon>Fabales</taxon>
        <taxon>Fabaceae</taxon>
        <taxon>Papilionoideae</taxon>
        <taxon>50 kb inversion clade</taxon>
        <taxon>NPAAA clade</taxon>
        <taxon>Hologalegina</taxon>
        <taxon>IRL clade</taxon>
        <taxon>Trifolieae</taxon>
        <taxon>Trifolium</taxon>
    </lineage>
</organism>
<keyword evidence="2" id="KW-1185">Reference proteome</keyword>
<dbReference type="EMBL" id="LXQA011159776">
    <property type="protein sequence ID" value="MCI87189.1"/>
    <property type="molecule type" value="Genomic_DNA"/>
</dbReference>
<evidence type="ECO:0000313" key="2">
    <source>
        <dbReference type="Proteomes" id="UP000265520"/>
    </source>
</evidence>
<protein>
    <submittedName>
        <fullName evidence="1">Uncharacterized protein</fullName>
    </submittedName>
</protein>
<accession>A0A392VIL0</accession>
<dbReference type="Proteomes" id="UP000265520">
    <property type="component" value="Unassembled WGS sequence"/>
</dbReference>
<comment type="caution">
    <text evidence="1">The sequence shown here is derived from an EMBL/GenBank/DDBJ whole genome shotgun (WGS) entry which is preliminary data.</text>
</comment>
<name>A0A392VIL0_9FABA</name>
<sequence length="50" mass="5379">RALAKQPVLVVFAGRAWATSGEMFAGLRPTSPEGDFSLPYFCQFSPVFAG</sequence>
<dbReference type="AlphaFoldDB" id="A0A392VIL0"/>
<reference evidence="1 2" key="1">
    <citation type="journal article" date="2018" name="Front. Plant Sci.">
        <title>Red Clover (Trifolium pratense) and Zigzag Clover (T. medium) - A Picture of Genomic Similarities and Differences.</title>
        <authorList>
            <person name="Dluhosova J."/>
            <person name="Istvanek J."/>
            <person name="Nedelnik J."/>
            <person name="Repkova J."/>
        </authorList>
    </citation>
    <scope>NUCLEOTIDE SEQUENCE [LARGE SCALE GENOMIC DNA]</scope>
    <source>
        <strain evidence="2">cv. 10/8</strain>
        <tissue evidence="1">Leaf</tissue>
    </source>
</reference>
<evidence type="ECO:0000313" key="1">
    <source>
        <dbReference type="EMBL" id="MCI87189.1"/>
    </source>
</evidence>